<feature type="compositionally biased region" description="Polar residues" evidence="1">
    <location>
        <begin position="37"/>
        <end position="47"/>
    </location>
</feature>
<name>A0A0N1NV65_9EURO</name>
<dbReference type="VEuPathDB" id="FungiDB:AB675_4946"/>
<accession>A0A0N1NV65</accession>
<comment type="caution">
    <text evidence="2">The sequence shown here is derived from an EMBL/GenBank/DDBJ whole genome shotgun (WGS) entry which is preliminary data.</text>
</comment>
<proteinExistence type="predicted"/>
<organism evidence="2 3">
    <name type="scientific">Cyphellophora attinorum</name>
    <dbReference type="NCBI Taxonomy" id="1664694"/>
    <lineage>
        <taxon>Eukaryota</taxon>
        <taxon>Fungi</taxon>
        <taxon>Dikarya</taxon>
        <taxon>Ascomycota</taxon>
        <taxon>Pezizomycotina</taxon>
        <taxon>Eurotiomycetes</taxon>
        <taxon>Chaetothyriomycetidae</taxon>
        <taxon>Chaetothyriales</taxon>
        <taxon>Cyphellophoraceae</taxon>
        <taxon>Cyphellophora</taxon>
    </lineage>
</organism>
<protein>
    <submittedName>
        <fullName evidence="2">Uncharacterized protein</fullName>
    </submittedName>
</protein>
<evidence type="ECO:0000313" key="3">
    <source>
        <dbReference type="Proteomes" id="UP000038010"/>
    </source>
</evidence>
<dbReference type="GeneID" id="28736999"/>
<evidence type="ECO:0000313" key="2">
    <source>
        <dbReference type="EMBL" id="KPI34280.1"/>
    </source>
</evidence>
<dbReference type="Proteomes" id="UP000038010">
    <property type="component" value="Unassembled WGS sequence"/>
</dbReference>
<feature type="region of interest" description="Disordered" evidence="1">
    <location>
        <begin position="1"/>
        <end position="66"/>
    </location>
</feature>
<gene>
    <name evidence="2" type="ORF">AB675_4946</name>
</gene>
<evidence type="ECO:0000256" key="1">
    <source>
        <dbReference type="SAM" id="MobiDB-lite"/>
    </source>
</evidence>
<reference evidence="2 3" key="1">
    <citation type="submission" date="2015-06" db="EMBL/GenBank/DDBJ databases">
        <title>Draft genome of the ant-associated black yeast Phialophora attae CBS 131958.</title>
        <authorList>
            <person name="Moreno L.F."/>
            <person name="Stielow B.J."/>
            <person name="de Hoog S."/>
            <person name="Vicente V.A."/>
            <person name="Weiss V.A."/>
            <person name="de Vries M."/>
            <person name="Cruz L.M."/>
            <person name="Souza E.M."/>
        </authorList>
    </citation>
    <scope>NUCLEOTIDE SEQUENCE [LARGE SCALE GENOMIC DNA]</scope>
    <source>
        <strain evidence="2 3">CBS 131958</strain>
    </source>
</reference>
<keyword evidence="3" id="KW-1185">Reference proteome</keyword>
<dbReference type="EMBL" id="LFJN01000073">
    <property type="protein sequence ID" value="KPI34280.1"/>
    <property type="molecule type" value="Genomic_DNA"/>
</dbReference>
<sequence length="180" mass="19918">MPSEPTTTNQCEAGNKELGGMLNLSTGLNTPAPVRQETPTKSPFKTTVRTKRFGTPFTEEEEETPVVKRLNDDEAEDALEQATTLSTLLHSKSMTVTAAAALGVEAPHSRPEKHATSVATIKRRITPKVPLDSEEADLGEQYKQGLPEKGPVHEQCFRRFEQWDIYEASAGTRRRRDAGR</sequence>
<dbReference type="AlphaFoldDB" id="A0A0N1NV65"/>
<dbReference type="RefSeq" id="XP_017994243.1">
    <property type="nucleotide sequence ID" value="XM_018145119.1"/>
</dbReference>
<feature type="compositionally biased region" description="Polar residues" evidence="1">
    <location>
        <begin position="1"/>
        <end position="12"/>
    </location>
</feature>